<dbReference type="Proteomes" id="UP001597304">
    <property type="component" value="Unassembled WGS sequence"/>
</dbReference>
<keyword evidence="2" id="KW-1185">Reference proteome</keyword>
<evidence type="ECO:0000313" key="2">
    <source>
        <dbReference type="Proteomes" id="UP001597304"/>
    </source>
</evidence>
<comment type="caution">
    <text evidence="1">The sequence shown here is derived from an EMBL/GenBank/DDBJ whole genome shotgun (WGS) entry which is preliminary data.</text>
</comment>
<gene>
    <name evidence="1" type="ORF">ACFSF0_16025</name>
</gene>
<dbReference type="EMBL" id="JBHUEJ010000036">
    <property type="protein sequence ID" value="MFD1712119.1"/>
    <property type="molecule type" value="Genomic_DNA"/>
</dbReference>
<accession>A0ABW4KYB5</accession>
<organism evidence="1 2">
    <name type="scientific">Ottowia flava</name>
    <dbReference type="NCBI Taxonomy" id="2675430"/>
    <lineage>
        <taxon>Bacteria</taxon>
        <taxon>Pseudomonadati</taxon>
        <taxon>Pseudomonadota</taxon>
        <taxon>Betaproteobacteria</taxon>
        <taxon>Burkholderiales</taxon>
        <taxon>Comamonadaceae</taxon>
        <taxon>Ottowia</taxon>
    </lineage>
</organism>
<name>A0ABW4KYB5_9BURK</name>
<evidence type="ECO:0000313" key="1">
    <source>
        <dbReference type="EMBL" id="MFD1712119.1"/>
    </source>
</evidence>
<dbReference type="RefSeq" id="WP_147912297.1">
    <property type="nucleotide sequence ID" value="NZ_JBHUEJ010000036.1"/>
</dbReference>
<reference evidence="2" key="1">
    <citation type="journal article" date="2019" name="Int. J. Syst. Evol. Microbiol.">
        <title>The Global Catalogue of Microorganisms (GCM) 10K type strain sequencing project: providing services to taxonomists for standard genome sequencing and annotation.</title>
        <authorList>
            <consortium name="The Broad Institute Genomics Platform"/>
            <consortium name="The Broad Institute Genome Sequencing Center for Infectious Disease"/>
            <person name="Wu L."/>
            <person name="Ma J."/>
        </authorList>
    </citation>
    <scope>NUCLEOTIDE SEQUENCE [LARGE SCALE GENOMIC DNA]</scope>
    <source>
        <strain evidence="2">LMG 29247</strain>
    </source>
</reference>
<protein>
    <submittedName>
        <fullName evidence="1">Uncharacterized protein</fullName>
    </submittedName>
</protein>
<sequence>MFQVEQRFERQMINFGEKNRPIRHYPIAEVVAGHLVLHIIGTQPIQEPDGHVYKRRTHLMVTKVGIAAEILNQNNFEEVAVFVVIPPLSPSSPAPKTKRCTAIFECRDQNYPDTKAWGCEFGTELFIDPTDDVDLENTTSKKMLWVSK</sequence>
<proteinExistence type="predicted"/>